<evidence type="ECO:0000313" key="2">
    <source>
        <dbReference type="Proteomes" id="UP000218231"/>
    </source>
</evidence>
<proteinExistence type="predicted"/>
<dbReference type="Proteomes" id="UP000218231">
    <property type="component" value="Unassembled WGS sequence"/>
</dbReference>
<accession>A0A2A2K9X1</accession>
<comment type="caution">
    <text evidence="1">The sequence shown here is derived from an EMBL/GenBank/DDBJ whole genome shotgun (WGS) entry which is preliminary data.</text>
</comment>
<evidence type="ECO:0000313" key="1">
    <source>
        <dbReference type="EMBL" id="PAV70741.1"/>
    </source>
</evidence>
<dbReference type="AlphaFoldDB" id="A0A2A2K9X1"/>
<dbReference type="EMBL" id="LIAE01009215">
    <property type="protein sequence ID" value="PAV70741.1"/>
    <property type="molecule type" value="Genomic_DNA"/>
</dbReference>
<gene>
    <name evidence="1" type="ORF">WR25_05374</name>
</gene>
<keyword evidence="2" id="KW-1185">Reference proteome</keyword>
<organism evidence="1 2">
    <name type="scientific">Diploscapter pachys</name>
    <dbReference type="NCBI Taxonomy" id="2018661"/>
    <lineage>
        <taxon>Eukaryota</taxon>
        <taxon>Metazoa</taxon>
        <taxon>Ecdysozoa</taxon>
        <taxon>Nematoda</taxon>
        <taxon>Chromadorea</taxon>
        <taxon>Rhabditida</taxon>
        <taxon>Rhabditina</taxon>
        <taxon>Rhabditomorpha</taxon>
        <taxon>Rhabditoidea</taxon>
        <taxon>Rhabditidae</taxon>
        <taxon>Diploscapter</taxon>
    </lineage>
</organism>
<reference evidence="1 2" key="1">
    <citation type="journal article" date="2017" name="Curr. Biol.">
        <title>Genome architecture and evolution of a unichromosomal asexual nematode.</title>
        <authorList>
            <person name="Fradin H."/>
            <person name="Zegar C."/>
            <person name="Gutwein M."/>
            <person name="Lucas J."/>
            <person name="Kovtun M."/>
            <person name="Corcoran D."/>
            <person name="Baugh L.R."/>
            <person name="Kiontke K."/>
            <person name="Gunsalus K."/>
            <person name="Fitch D.H."/>
            <person name="Piano F."/>
        </authorList>
    </citation>
    <scope>NUCLEOTIDE SEQUENCE [LARGE SCALE GENOMIC DNA]</scope>
    <source>
        <strain evidence="1">PF1309</strain>
    </source>
</reference>
<name>A0A2A2K9X1_9BILA</name>
<protein>
    <submittedName>
        <fullName evidence="1">Uncharacterized protein</fullName>
    </submittedName>
</protein>
<sequence>MRLPISVGSSFLFLPEPVFCSRPVPSSVEFEQEEDLRFAAEFASPTSETEDDSSSTGCLTALGVLLLLLCSSPAPNLGCRGWRGEGGGERGLGSTGRLMESSSLSTVLCATWDWGEQEEGEGFIGATTALSGAVGVVCGGSGLATWIFCKKDKNRQISLAIFTKFMSLLREEAGRCCSIPEVTSMSLNAARGLFTSKIYIFERVVLEVGEEIGSDLIDSLVVENAIPNASVLTVLLPLHSLHRPARSSHQRIHDSLHDVIRVCELSSLGSCNFLIFPYFFFLILPPPS</sequence>